<evidence type="ECO:0000313" key="5">
    <source>
        <dbReference type="Proteomes" id="UP001500359"/>
    </source>
</evidence>
<feature type="domain" description="Response regulatory" evidence="3">
    <location>
        <begin position="4"/>
        <end position="119"/>
    </location>
</feature>
<keyword evidence="5" id="KW-1185">Reference proteome</keyword>
<dbReference type="SMART" id="SM00448">
    <property type="entry name" value="REC"/>
    <property type="match status" value="1"/>
</dbReference>
<reference evidence="5" key="1">
    <citation type="journal article" date="2019" name="Int. J. Syst. Evol. Microbiol.">
        <title>The Global Catalogue of Microorganisms (GCM) 10K type strain sequencing project: providing services to taxonomists for standard genome sequencing and annotation.</title>
        <authorList>
            <consortium name="The Broad Institute Genomics Platform"/>
            <consortium name="The Broad Institute Genome Sequencing Center for Infectious Disease"/>
            <person name="Wu L."/>
            <person name="Ma J."/>
        </authorList>
    </citation>
    <scope>NUCLEOTIDE SEQUENCE [LARGE SCALE GENOMIC DNA]</scope>
    <source>
        <strain evidence="5">JCM 15896</strain>
    </source>
</reference>
<gene>
    <name evidence="4" type="ORF">GCM10009114_15070</name>
</gene>
<keyword evidence="1 2" id="KW-0597">Phosphoprotein</keyword>
<feature type="modified residue" description="4-aspartylphosphate" evidence="2">
    <location>
        <position position="54"/>
    </location>
</feature>
<comment type="caution">
    <text evidence="4">The sequence shown here is derived from an EMBL/GenBank/DDBJ whole genome shotgun (WGS) entry which is preliminary data.</text>
</comment>
<dbReference type="InterPro" id="IPR050595">
    <property type="entry name" value="Bact_response_regulator"/>
</dbReference>
<organism evidence="4 5">
    <name type="scientific">Aliiglaciecola litoralis</name>
    <dbReference type="NCBI Taxonomy" id="582857"/>
    <lineage>
        <taxon>Bacteria</taxon>
        <taxon>Pseudomonadati</taxon>
        <taxon>Pseudomonadota</taxon>
        <taxon>Gammaproteobacteria</taxon>
        <taxon>Alteromonadales</taxon>
        <taxon>Alteromonadaceae</taxon>
        <taxon>Aliiglaciecola</taxon>
    </lineage>
</organism>
<dbReference type="InterPro" id="IPR011006">
    <property type="entry name" value="CheY-like_superfamily"/>
</dbReference>
<dbReference type="PROSITE" id="PS50110">
    <property type="entry name" value="RESPONSE_REGULATORY"/>
    <property type="match status" value="1"/>
</dbReference>
<sequence>MSFPVLICDDSAIARKMVQRSLPENFASEIQLACNGQEAVDKLREKPFALLLLDLTMPIMDGIEVLQEIKKHCIEVFVIVISGDIQPEMKLRVEKLGALDFIEKPVDPPKLMSVLQRFGLY</sequence>
<dbReference type="Gene3D" id="3.40.50.2300">
    <property type="match status" value="1"/>
</dbReference>
<dbReference type="RefSeq" id="WP_343858287.1">
    <property type="nucleotide sequence ID" value="NZ_BAAAFD010000003.1"/>
</dbReference>
<protein>
    <recommendedName>
        <fullName evidence="3">Response regulatory domain-containing protein</fullName>
    </recommendedName>
</protein>
<name>A0ABP3WVR1_9ALTE</name>
<dbReference type="Proteomes" id="UP001500359">
    <property type="component" value="Unassembled WGS sequence"/>
</dbReference>
<evidence type="ECO:0000313" key="4">
    <source>
        <dbReference type="EMBL" id="GAA0855684.1"/>
    </source>
</evidence>
<evidence type="ECO:0000256" key="2">
    <source>
        <dbReference type="PROSITE-ProRule" id="PRU00169"/>
    </source>
</evidence>
<dbReference type="CDD" id="cd17593">
    <property type="entry name" value="REC_CheC-like"/>
    <property type="match status" value="1"/>
</dbReference>
<proteinExistence type="predicted"/>
<dbReference type="PANTHER" id="PTHR44591:SF24">
    <property type="entry name" value="PROTEIN-GLUTAMATE METHYLESTERASE_PROTEIN-GLUTAMINE GLUTAMINASE 1"/>
    <property type="match status" value="1"/>
</dbReference>
<dbReference type="PANTHER" id="PTHR44591">
    <property type="entry name" value="STRESS RESPONSE REGULATOR PROTEIN 1"/>
    <property type="match status" value="1"/>
</dbReference>
<dbReference type="SUPFAM" id="SSF52172">
    <property type="entry name" value="CheY-like"/>
    <property type="match status" value="1"/>
</dbReference>
<evidence type="ECO:0000256" key="1">
    <source>
        <dbReference type="ARBA" id="ARBA00022553"/>
    </source>
</evidence>
<evidence type="ECO:0000259" key="3">
    <source>
        <dbReference type="PROSITE" id="PS50110"/>
    </source>
</evidence>
<dbReference type="InterPro" id="IPR001789">
    <property type="entry name" value="Sig_transdc_resp-reg_receiver"/>
</dbReference>
<dbReference type="EMBL" id="BAAAFD010000003">
    <property type="protein sequence ID" value="GAA0855684.1"/>
    <property type="molecule type" value="Genomic_DNA"/>
</dbReference>
<dbReference type="Pfam" id="PF00072">
    <property type="entry name" value="Response_reg"/>
    <property type="match status" value="1"/>
</dbReference>
<accession>A0ABP3WVR1</accession>